<feature type="coiled-coil region" evidence="1">
    <location>
        <begin position="95"/>
        <end position="129"/>
    </location>
</feature>
<dbReference type="EMBL" id="JABAHT010000047">
    <property type="protein sequence ID" value="KAF4667872.1"/>
    <property type="molecule type" value="Genomic_DNA"/>
</dbReference>
<evidence type="ECO:0000313" key="2">
    <source>
        <dbReference type="EMBL" id="KAF4667872.1"/>
    </source>
</evidence>
<sequence>METPLAASAGEQLPVPVEYGSISVRVEDAPCHELFERVGRSDPVQETVYEYIPPDKIPPGGEEEPETEVMPVAGAAAWEAWGDCEEEKEEDGIPEDRRRARVDRLERDLDELRHMMKAYQQRLAQSSATSRSVEQDEDVRVGELIEQLESMRGSAVDGGSPDRRLAGEEGDALWHQQASTERMEMLERKGEEEVAATCAALDLLLEKQAELEATLGVSSEEIDAIERLYDMCEQGRALGAEVMAVAKGLRDLRVRSAASLLPLIAGAERDLIS</sequence>
<reference evidence="2 3" key="1">
    <citation type="submission" date="2020-04" db="EMBL/GenBank/DDBJ databases">
        <title>Perkinsus olseni comparative genomics.</title>
        <authorList>
            <person name="Bogema D.R."/>
        </authorList>
    </citation>
    <scope>NUCLEOTIDE SEQUENCE [LARGE SCALE GENOMIC DNA]</scope>
    <source>
        <strain evidence="2">ATCC PRA-179</strain>
    </source>
</reference>
<evidence type="ECO:0000256" key="1">
    <source>
        <dbReference type="SAM" id="Coils"/>
    </source>
</evidence>
<proteinExistence type="predicted"/>
<dbReference type="AlphaFoldDB" id="A0A7J6M8G8"/>
<organism evidence="2 3">
    <name type="scientific">Perkinsus olseni</name>
    <name type="common">Perkinsus atlanticus</name>
    <dbReference type="NCBI Taxonomy" id="32597"/>
    <lineage>
        <taxon>Eukaryota</taxon>
        <taxon>Sar</taxon>
        <taxon>Alveolata</taxon>
        <taxon>Perkinsozoa</taxon>
        <taxon>Perkinsea</taxon>
        <taxon>Perkinsida</taxon>
        <taxon>Perkinsidae</taxon>
        <taxon>Perkinsus</taxon>
    </lineage>
</organism>
<dbReference type="OrthoDB" id="10399506at2759"/>
<name>A0A7J6M8G8_PEROL</name>
<gene>
    <name evidence="2" type="ORF">FOZ61_007615</name>
</gene>
<comment type="caution">
    <text evidence="2">The sequence shown here is derived from an EMBL/GenBank/DDBJ whole genome shotgun (WGS) entry which is preliminary data.</text>
</comment>
<dbReference type="Proteomes" id="UP000570595">
    <property type="component" value="Unassembled WGS sequence"/>
</dbReference>
<evidence type="ECO:0000313" key="3">
    <source>
        <dbReference type="Proteomes" id="UP000570595"/>
    </source>
</evidence>
<accession>A0A7J6M8G8</accession>
<protein>
    <submittedName>
        <fullName evidence="2">Uncharacterized protein</fullName>
    </submittedName>
</protein>
<keyword evidence="1" id="KW-0175">Coiled coil</keyword>